<keyword evidence="3" id="KW-1185">Reference proteome</keyword>
<name>A0ABP0VPD1_9BRYO</name>
<gene>
    <name evidence="2" type="ORF">CSSPJE1EN1_LOCUS1209</name>
</gene>
<dbReference type="EMBL" id="OZ020096">
    <property type="protein sequence ID" value="CAK9255731.1"/>
    <property type="molecule type" value="Genomic_DNA"/>
</dbReference>
<reference evidence="2 3" key="1">
    <citation type="submission" date="2024-02" db="EMBL/GenBank/DDBJ databases">
        <authorList>
            <consortium name="ELIXIR-Norway"/>
            <consortium name="Elixir Norway"/>
        </authorList>
    </citation>
    <scope>NUCLEOTIDE SEQUENCE [LARGE SCALE GENOMIC DNA]</scope>
</reference>
<proteinExistence type="predicted"/>
<evidence type="ECO:0000313" key="3">
    <source>
        <dbReference type="Proteomes" id="UP001497444"/>
    </source>
</evidence>
<evidence type="ECO:0000256" key="1">
    <source>
        <dbReference type="SAM" id="MobiDB-lite"/>
    </source>
</evidence>
<dbReference type="Proteomes" id="UP001497444">
    <property type="component" value="Chromosome 1"/>
</dbReference>
<feature type="region of interest" description="Disordered" evidence="1">
    <location>
        <begin position="1"/>
        <end position="21"/>
    </location>
</feature>
<sequence>MAPPEVTLTAPTHGAAPPMIEPAMPHTARDTRLAPAVTPTLRLLEVMNTADNRGTTAPTAKLRQLEVMNTETQRSHDICEVEDEPRGAQHKAPTTSEKVHQGVARALDRCHPAHCPWRGAAHATRLSRLLRGYGAPRRLCRLKATHFCGYDLHSGASSAVYFGRRAMQLTHEVGRLREDDLGVVYLDTPLGRCAVLETPTSRQTSSAFTCSRNSSCSWGCRWFSAPTYRYGSNK</sequence>
<protein>
    <submittedName>
        <fullName evidence="2">Uncharacterized protein</fullName>
    </submittedName>
</protein>
<evidence type="ECO:0000313" key="2">
    <source>
        <dbReference type="EMBL" id="CAK9255731.1"/>
    </source>
</evidence>
<organism evidence="2 3">
    <name type="scientific">Sphagnum jensenii</name>
    <dbReference type="NCBI Taxonomy" id="128206"/>
    <lineage>
        <taxon>Eukaryota</taxon>
        <taxon>Viridiplantae</taxon>
        <taxon>Streptophyta</taxon>
        <taxon>Embryophyta</taxon>
        <taxon>Bryophyta</taxon>
        <taxon>Sphagnophytina</taxon>
        <taxon>Sphagnopsida</taxon>
        <taxon>Sphagnales</taxon>
        <taxon>Sphagnaceae</taxon>
        <taxon>Sphagnum</taxon>
    </lineage>
</organism>
<accession>A0ABP0VPD1</accession>